<evidence type="ECO:0000256" key="1">
    <source>
        <dbReference type="SAM" id="SignalP"/>
    </source>
</evidence>
<protein>
    <recommendedName>
        <fullName evidence="4">Secreted protein</fullName>
    </recommendedName>
</protein>
<dbReference type="OrthoDB" id="5149662at2"/>
<gene>
    <name evidence="2" type="ORF">DY245_02060</name>
</gene>
<proteinExistence type="predicted"/>
<comment type="caution">
    <text evidence="2">The sequence shown here is derived from an EMBL/GenBank/DDBJ whole genome shotgun (WGS) entry which is preliminary data.</text>
</comment>
<keyword evidence="3" id="KW-1185">Reference proteome</keyword>
<feature type="chain" id="PRO_5016737359" description="Secreted protein" evidence="1">
    <location>
        <begin position="30"/>
        <end position="148"/>
    </location>
</feature>
<organism evidence="2 3">
    <name type="scientific">Streptomyces inhibens</name>
    <dbReference type="NCBI Taxonomy" id="2293571"/>
    <lineage>
        <taxon>Bacteria</taxon>
        <taxon>Bacillati</taxon>
        <taxon>Actinomycetota</taxon>
        <taxon>Actinomycetes</taxon>
        <taxon>Kitasatosporales</taxon>
        <taxon>Streptomycetaceae</taxon>
        <taxon>Streptomyces</taxon>
    </lineage>
</organism>
<dbReference type="RefSeq" id="WP_128502812.1">
    <property type="nucleotide sequence ID" value="NZ_QUAC01000014.1"/>
</dbReference>
<evidence type="ECO:0000313" key="3">
    <source>
        <dbReference type="Proteomes" id="UP000262477"/>
    </source>
</evidence>
<evidence type="ECO:0000313" key="2">
    <source>
        <dbReference type="EMBL" id="REK91852.1"/>
    </source>
</evidence>
<accession>A0A371QB04</accession>
<keyword evidence="1" id="KW-0732">Signal</keyword>
<sequence>MRAHKAKAALLVCAGVALAAAAVPAPASASSEQPAQTRVAAIDCTGQPQVRPGDFMLACGDGNNVLQSLRWSQWQPQSAAAEGNDLVNDCQPDCADGHFHSYRVHVRLDNPQLRPGHPGQWQYTRLTLTYAGDRPADTPRVVASKLWS</sequence>
<feature type="signal peptide" evidence="1">
    <location>
        <begin position="1"/>
        <end position="29"/>
    </location>
</feature>
<dbReference type="EMBL" id="QUAC01000014">
    <property type="protein sequence ID" value="REK91852.1"/>
    <property type="molecule type" value="Genomic_DNA"/>
</dbReference>
<dbReference type="AlphaFoldDB" id="A0A371QB04"/>
<evidence type="ECO:0008006" key="4">
    <source>
        <dbReference type="Google" id="ProtNLM"/>
    </source>
</evidence>
<dbReference type="Proteomes" id="UP000262477">
    <property type="component" value="Unassembled WGS sequence"/>
</dbReference>
<name>A0A371QB04_STRIH</name>
<reference evidence="2 3" key="1">
    <citation type="submission" date="2018-08" db="EMBL/GenBank/DDBJ databases">
        <title>Streptomyces NEAU-D10 sp. nov., a novel Actinomycete isolated from soil.</title>
        <authorList>
            <person name="Jin L."/>
        </authorList>
    </citation>
    <scope>NUCLEOTIDE SEQUENCE [LARGE SCALE GENOMIC DNA]</scope>
    <source>
        <strain evidence="2 3">NEAU-D10</strain>
    </source>
</reference>